<accession>A0A365YB68</accession>
<dbReference type="EMBL" id="POAF01000009">
    <property type="protein sequence ID" value="RBL99233.1"/>
    <property type="molecule type" value="Genomic_DNA"/>
</dbReference>
<keyword evidence="1" id="KW-0472">Membrane</keyword>
<keyword evidence="1" id="KW-1133">Transmembrane helix</keyword>
<evidence type="ECO:0000313" key="2">
    <source>
        <dbReference type="EMBL" id="RBL99233.1"/>
    </source>
</evidence>
<feature type="transmembrane region" description="Helical" evidence="1">
    <location>
        <begin position="44"/>
        <end position="63"/>
    </location>
</feature>
<protein>
    <submittedName>
        <fullName evidence="2">Uncharacterized protein</fullName>
    </submittedName>
</protein>
<dbReference type="Proteomes" id="UP000252167">
    <property type="component" value="Unassembled WGS sequence"/>
</dbReference>
<evidence type="ECO:0000256" key="1">
    <source>
        <dbReference type="SAM" id="Phobius"/>
    </source>
</evidence>
<dbReference type="AlphaFoldDB" id="A0A365YB68"/>
<name>A0A365YB68_9MICC</name>
<organism evidence="2 3">
    <name type="scientific">Glutamicibacter soli</name>
    <dbReference type="NCBI Taxonomy" id="453836"/>
    <lineage>
        <taxon>Bacteria</taxon>
        <taxon>Bacillati</taxon>
        <taxon>Actinomycetota</taxon>
        <taxon>Actinomycetes</taxon>
        <taxon>Micrococcales</taxon>
        <taxon>Micrococcaceae</taxon>
        <taxon>Glutamicibacter</taxon>
    </lineage>
</organism>
<sequence length="88" mass="9396">MTLRDFIPAAWRRKVYGAFALIGLALTSVQVAFSAADTGQPVWLTVAFAVYGLWAGAVGFTALSNAPDTLDPVEIPDGDGKRRLVVDE</sequence>
<dbReference type="RefSeq" id="WP_113607985.1">
    <property type="nucleotide sequence ID" value="NZ_POAF01000009.1"/>
</dbReference>
<proteinExistence type="predicted"/>
<gene>
    <name evidence="2" type="ORF">C1H84_16240</name>
</gene>
<keyword evidence="1" id="KW-0812">Transmembrane</keyword>
<keyword evidence="3" id="KW-1185">Reference proteome</keyword>
<comment type="caution">
    <text evidence="2">The sequence shown here is derived from an EMBL/GenBank/DDBJ whole genome shotgun (WGS) entry which is preliminary data.</text>
</comment>
<evidence type="ECO:0000313" key="3">
    <source>
        <dbReference type="Proteomes" id="UP000252167"/>
    </source>
</evidence>
<reference evidence="2 3" key="1">
    <citation type="submission" date="2018-01" db="EMBL/GenBank/DDBJ databases">
        <title>Glutamicibacter soli strain NHPC-3 Whole genome sequence and assembly.</title>
        <authorList>
            <person name="Choudhury P."/>
            <person name="Gupta D."/>
            <person name="Sengupta K."/>
            <person name="Jawed A."/>
            <person name="Sultana N."/>
            <person name="Saha P."/>
        </authorList>
    </citation>
    <scope>NUCLEOTIDE SEQUENCE [LARGE SCALE GENOMIC DNA]</scope>
    <source>
        <strain evidence="2 3">NHPC-3</strain>
    </source>
</reference>